<name>A0A2S1LTS7_9FLAO</name>
<keyword evidence="3" id="KW-1185">Reference proteome</keyword>
<feature type="coiled-coil region" evidence="1">
    <location>
        <begin position="1"/>
        <end position="42"/>
    </location>
</feature>
<dbReference type="Proteomes" id="UP000244677">
    <property type="component" value="Chromosome"/>
</dbReference>
<evidence type="ECO:0000313" key="2">
    <source>
        <dbReference type="EMBL" id="AWG27160.1"/>
    </source>
</evidence>
<evidence type="ECO:0008006" key="4">
    <source>
        <dbReference type="Google" id="ProtNLM"/>
    </source>
</evidence>
<dbReference type="KEGG" id="fki:FK004_19020"/>
<dbReference type="AlphaFoldDB" id="A0A2S1LTS7"/>
<organism evidence="2 3">
    <name type="scientific">Flavobacterium kingsejongi</name>
    <dbReference type="NCBI Taxonomy" id="1678728"/>
    <lineage>
        <taxon>Bacteria</taxon>
        <taxon>Pseudomonadati</taxon>
        <taxon>Bacteroidota</taxon>
        <taxon>Flavobacteriia</taxon>
        <taxon>Flavobacteriales</taxon>
        <taxon>Flavobacteriaceae</taxon>
        <taxon>Flavobacterium</taxon>
    </lineage>
</organism>
<gene>
    <name evidence="2" type="ORF">FK004_19020</name>
</gene>
<protein>
    <recommendedName>
        <fullName evidence="4">Phenylalanyl-tRNA synthetase subunit beta</fullName>
    </recommendedName>
</protein>
<proteinExistence type="predicted"/>
<evidence type="ECO:0000313" key="3">
    <source>
        <dbReference type="Proteomes" id="UP000244677"/>
    </source>
</evidence>
<sequence>MSKIIDIVDSLENKVRKLLQKMQSLEKQNQDLESELTKSMAIAQKQSQEINALKGQFDTLKVANSLLGSDENKKETKLKINSLIREIDYCIAQLSD</sequence>
<evidence type="ECO:0000256" key="1">
    <source>
        <dbReference type="SAM" id="Coils"/>
    </source>
</evidence>
<reference evidence="2 3" key="1">
    <citation type="submission" date="2017-04" db="EMBL/GenBank/DDBJ databases">
        <title>Complete genome sequence of Flavobacterium kingsejong AJ004.</title>
        <authorList>
            <person name="Lee P.C."/>
        </authorList>
    </citation>
    <scope>NUCLEOTIDE SEQUENCE [LARGE SCALE GENOMIC DNA]</scope>
    <source>
        <strain evidence="2 3">AJ004</strain>
    </source>
</reference>
<accession>A0A2S1LTS7</accession>
<dbReference type="EMBL" id="CP020919">
    <property type="protein sequence ID" value="AWG27160.1"/>
    <property type="molecule type" value="Genomic_DNA"/>
</dbReference>
<dbReference type="RefSeq" id="WP_108738647.1">
    <property type="nucleotide sequence ID" value="NZ_CP020919.1"/>
</dbReference>
<keyword evidence="1" id="KW-0175">Coiled coil</keyword>
<dbReference type="OrthoDB" id="1467932at2"/>